<dbReference type="InterPro" id="IPR032540">
    <property type="entry name" value="DUF4949"/>
</dbReference>
<accession>A0A0W0ZZW3</accession>
<comment type="caution">
    <text evidence="2">The sequence shown here is derived from an EMBL/GenBank/DDBJ whole genome shotgun (WGS) entry which is preliminary data.</text>
</comment>
<gene>
    <name evidence="2" type="ORF">Lwal_2698</name>
</gene>
<evidence type="ECO:0000313" key="2">
    <source>
        <dbReference type="EMBL" id="KTD74657.1"/>
    </source>
</evidence>
<evidence type="ECO:0000313" key="3">
    <source>
        <dbReference type="Proteomes" id="UP000054729"/>
    </source>
</evidence>
<dbReference type="RefSeq" id="WP_058481329.1">
    <property type="nucleotide sequence ID" value="NZ_CAAAIQ010000019.1"/>
</dbReference>
<keyword evidence="3" id="KW-1185">Reference proteome</keyword>
<dbReference type="Pfam" id="PF16307">
    <property type="entry name" value="DUF4949"/>
    <property type="match status" value="1"/>
</dbReference>
<reference evidence="2 3" key="1">
    <citation type="submission" date="2015-11" db="EMBL/GenBank/DDBJ databases">
        <title>Genomic analysis of 38 Legionella species identifies large and diverse effector repertoires.</title>
        <authorList>
            <person name="Burstein D."/>
            <person name="Amaro F."/>
            <person name="Zusman T."/>
            <person name="Lifshitz Z."/>
            <person name="Cohen O."/>
            <person name="Gilbert J.A."/>
            <person name="Pupko T."/>
            <person name="Shuman H.A."/>
            <person name="Segal G."/>
        </authorList>
    </citation>
    <scope>NUCLEOTIDE SEQUENCE [LARGE SCALE GENOMIC DNA]</scope>
    <source>
        <strain evidence="2 3">ATCC 51914</strain>
    </source>
</reference>
<dbReference type="AlphaFoldDB" id="A0A0W0ZZW3"/>
<feature type="signal peptide" evidence="1">
    <location>
        <begin position="1"/>
        <end position="22"/>
    </location>
</feature>
<dbReference type="OrthoDB" id="5646958at2"/>
<name>A0A0W0ZZW3_9GAMM</name>
<feature type="chain" id="PRO_5006919243" evidence="1">
    <location>
        <begin position="23"/>
        <end position="138"/>
    </location>
</feature>
<dbReference type="STRING" id="66969.Lwal_2698"/>
<dbReference type="EMBL" id="LNZB01000060">
    <property type="protein sequence ID" value="KTD74657.1"/>
    <property type="molecule type" value="Genomic_DNA"/>
</dbReference>
<dbReference type="Proteomes" id="UP000054729">
    <property type="component" value="Unassembled WGS sequence"/>
</dbReference>
<sequence length="138" mass="14969">MTFKSKLTTFLSALVIAGSAMAQQEGGCPDINDIKSEGLPMVEQIGPEMYIAYNLSYYNSDAMWGFFIAPVEGDSEETALEISNEILDSMNAPGIPHEQGGDVICSYETGIPNMIAAAIKDGQQISPLKLKQVFKTIR</sequence>
<evidence type="ECO:0000256" key="1">
    <source>
        <dbReference type="SAM" id="SignalP"/>
    </source>
</evidence>
<dbReference type="PATRIC" id="fig|66969.6.peg.2919"/>
<organism evidence="2 3">
    <name type="scientific">Legionella waltersii</name>
    <dbReference type="NCBI Taxonomy" id="66969"/>
    <lineage>
        <taxon>Bacteria</taxon>
        <taxon>Pseudomonadati</taxon>
        <taxon>Pseudomonadota</taxon>
        <taxon>Gammaproteobacteria</taxon>
        <taxon>Legionellales</taxon>
        <taxon>Legionellaceae</taxon>
        <taxon>Legionella</taxon>
    </lineage>
</organism>
<keyword evidence="1" id="KW-0732">Signal</keyword>
<protein>
    <submittedName>
        <fullName evidence="2">Hemin binding protein Hbp</fullName>
    </submittedName>
</protein>
<proteinExistence type="predicted"/>